<keyword evidence="7" id="KW-0503">Monooxygenase</keyword>
<dbReference type="AlphaFoldDB" id="A0A9Q5NBW1"/>
<protein>
    <submittedName>
        <fullName evidence="8">Cytochrome P450</fullName>
    </submittedName>
</protein>
<evidence type="ECO:0000256" key="4">
    <source>
        <dbReference type="ARBA" id="ARBA00022723"/>
    </source>
</evidence>
<dbReference type="GO" id="GO:0005506">
    <property type="term" value="F:iron ion binding"/>
    <property type="evidence" value="ECO:0007669"/>
    <property type="project" value="InterPro"/>
</dbReference>
<dbReference type="Gene3D" id="1.10.630.10">
    <property type="entry name" value="Cytochrome P450"/>
    <property type="match status" value="1"/>
</dbReference>
<comment type="similarity">
    <text evidence="2">Belongs to the cytochrome P450 family.</text>
</comment>
<comment type="cofactor">
    <cofactor evidence="1">
        <name>heme</name>
        <dbReference type="ChEBI" id="CHEBI:30413"/>
    </cofactor>
</comment>
<dbReference type="SUPFAM" id="SSF48264">
    <property type="entry name" value="Cytochrome P450"/>
    <property type="match status" value="1"/>
</dbReference>
<evidence type="ECO:0000256" key="1">
    <source>
        <dbReference type="ARBA" id="ARBA00001971"/>
    </source>
</evidence>
<sequence>MSWSEPRYDENGRFSVQAMILEVALRGSQIPRWAYYLGISNLKIIDEADTRFEQFMRERLAGCETQLRKLHDAGGASNTEIAESIKDIFGGLVNARVSEGKLTLSDEEIIGNCFVFVFAGHGTVPRLIAASVANLHQWVYDSITSVLGDRIPTFDDYDDLTGVLSCIYEALRLYPAVYMMGKHTARDFTFALPRCDKPVIIEEIFVKKGTPVHLVLIGMLYDPQAYPDPESFKPERLLSSLPDRTTVTMTTAPCGALLAI</sequence>
<comment type="caution">
    <text evidence="8">The sequence shown here is derived from an EMBL/GenBank/DDBJ whole genome shotgun (WGS) entry which is preliminary data.</text>
</comment>
<dbReference type="InterPro" id="IPR001128">
    <property type="entry name" value="Cyt_P450"/>
</dbReference>
<organism evidence="8 9">
    <name type="scientific">Sanghuangporus baumii</name>
    <name type="common">Phellinus baumii</name>
    <dbReference type="NCBI Taxonomy" id="108892"/>
    <lineage>
        <taxon>Eukaryota</taxon>
        <taxon>Fungi</taxon>
        <taxon>Dikarya</taxon>
        <taxon>Basidiomycota</taxon>
        <taxon>Agaricomycotina</taxon>
        <taxon>Agaricomycetes</taxon>
        <taxon>Hymenochaetales</taxon>
        <taxon>Hymenochaetaceae</taxon>
        <taxon>Sanghuangporus</taxon>
    </lineage>
</organism>
<proteinExistence type="inferred from homology"/>
<name>A0A9Q5NBW1_SANBA</name>
<dbReference type="GO" id="GO:0004497">
    <property type="term" value="F:monooxygenase activity"/>
    <property type="evidence" value="ECO:0007669"/>
    <property type="project" value="UniProtKB-KW"/>
</dbReference>
<dbReference type="CDD" id="cd00302">
    <property type="entry name" value="cytochrome_P450"/>
    <property type="match status" value="1"/>
</dbReference>
<reference evidence="8" key="1">
    <citation type="submission" date="2016-06" db="EMBL/GenBank/DDBJ databases">
        <title>Draft Genome sequence of the fungus Inonotus baumii.</title>
        <authorList>
            <person name="Zhu H."/>
            <person name="Lin W."/>
        </authorList>
    </citation>
    <scope>NUCLEOTIDE SEQUENCE</scope>
    <source>
        <strain evidence="8">821</strain>
    </source>
</reference>
<gene>
    <name evidence="8" type="ORF">A7U60_g440</name>
</gene>
<keyword evidence="4" id="KW-0479">Metal-binding</keyword>
<dbReference type="GO" id="GO:0016705">
    <property type="term" value="F:oxidoreductase activity, acting on paired donors, with incorporation or reduction of molecular oxygen"/>
    <property type="evidence" value="ECO:0007669"/>
    <property type="project" value="InterPro"/>
</dbReference>
<dbReference type="GO" id="GO:0020037">
    <property type="term" value="F:heme binding"/>
    <property type="evidence" value="ECO:0007669"/>
    <property type="project" value="InterPro"/>
</dbReference>
<keyword evidence="5" id="KW-0560">Oxidoreductase</keyword>
<accession>A0A9Q5NBW1</accession>
<dbReference type="Pfam" id="PF00067">
    <property type="entry name" value="p450"/>
    <property type="match status" value="1"/>
</dbReference>
<evidence type="ECO:0000256" key="7">
    <source>
        <dbReference type="ARBA" id="ARBA00023033"/>
    </source>
</evidence>
<evidence type="ECO:0000256" key="5">
    <source>
        <dbReference type="ARBA" id="ARBA00023002"/>
    </source>
</evidence>
<evidence type="ECO:0000256" key="3">
    <source>
        <dbReference type="ARBA" id="ARBA00022617"/>
    </source>
</evidence>
<dbReference type="EMBL" id="LNZH02000022">
    <property type="protein sequence ID" value="OCB92178.1"/>
    <property type="molecule type" value="Genomic_DNA"/>
</dbReference>
<evidence type="ECO:0000256" key="6">
    <source>
        <dbReference type="ARBA" id="ARBA00023004"/>
    </source>
</evidence>
<evidence type="ECO:0000313" key="8">
    <source>
        <dbReference type="EMBL" id="OCB92178.1"/>
    </source>
</evidence>
<dbReference type="Proteomes" id="UP000757232">
    <property type="component" value="Unassembled WGS sequence"/>
</dbReference>
<dbReference type="PANTHER" id="PTHR24292">
    <property type="entry name" value="CYTOCHROME P450"/>
    <property type="match status" value="1"/>
</dbReference>
<keyword evidence="3" id="KW-0349">Heme</keyword>
<keyword evidence="6" id="KW-0408">Iron</keyword>
<dbReference type="PANTHER" id="PTHR24292:SF54">
    <property type="entry name" value="CYP9F3-RELATED"/>
    <property type="match status" value="1"/>
</dbReference>
<evidence type="ECO:0000313" key="9">
    <source>
        <dbReference type="Proteomes" id="UP000757232"/>
    </source>
</evidence>
<keyword evidence="9" id="KW-1185">Reference proteome</keyword>
<dbReference type="OrthoDB" id="1470350at2759"/>
<dbReference type="InterPro" id="IPR050476">
    <property type="entry name" value="Insect_CytP450_Detox"/>
</dbReference>
<evidence type="ECO:0000256" key="2">
    <source>
        <dbReference type="ARBA" id="ARBA00010617"/>
    </source>
</evidence>
<dbReference type="InterPro" id="IPR036396">
    <property type="entry name" value="Cyt_P450_sf"/>
</dbReference>